<sequence length="506" mass="53870">MITTNDSQNSSRLIIHPPCPLILLTFPSLHPAMSTSTAPHSIGRRSDSLDRSSSTLHSPSLDRHADLDPYLSKEKDDTEVHVVPPPPPSDDDYPDGGLQAWLVVVGGLFVTMSTFGYVNAWGVRSPANHPLDSTDRIASQAFQDYYENVLLVGTSPSTIAWIGSIQYSLVFLPALVAGRLFDIGQFRIPLTVATLLLLVCTFLIAECTEYWQLLLCQGFGVGLSCGIVFGPTMGIVAHWFKKRRSTALGIIACGSSVGGTVFPIAFRNLTISVGFKWTMRIIGFILVLTLGVANLTLKRRLPPSYASGGLFNFKQFRSPAYSFYTAAGFVAFLGLYTVLTYVDAAAPSQGISGDLSFYLVSIANAASGVGRITSGIAADRVGPLTLMTPFTAVAGIMTFVWPFVHGRAPVVVVTVFYGISSGAYAGLLAAPMMAFGETADVGRRTGMFMTVMSFGALAGPPISGAINVATGGYHAVGIYAGTAVMISVVLLSLSRYCVLGGWRGKI</sequence>
<keyword evidence="2" id="KW-1185">Reference proteome</keyword>
<reference evidence="1" key="2">
    <citation type="journal article" date="2022" name="New Phytol.">
        <title>Evolutionary transition to the ectomycorrhizal habit in the genomes of a hyperdiverse lineage of mushroom-forming fungi.</title>
        <authorList>
            <person name="Looney B."/>
            <person name="Miyauchi S."/>
            <person name="Morin E."/>
            <person name="Drula E."/>
            <person name="Courty P.E."/>
            <person name="Kohler A."/>
            <person name="Kuo A."/>
            <person name="LaButti K."/>
            <person name="Pangilinan J."/>
            <person name="Lipzen A."/>
            <person name="Riley R."/>
            <person name="Andreopoulos W."/>
            <person name="He G."/>
            <person name="Johnson J."/>
            <person name="Nolan M."/>
            <person name="Tritt A."/>
            <person name="Barry K.W."/>
            <person name="Grigoriev I.V."/>
            <person name="Nagy L.G."/>
            <person name="Hibbett D."/>
            <person name="Henrissat B."/>
            <person name="Matheny P.B."/>
            <person name="Labbe J."/>
            <person name="Martin F.M."/>
        </authorList>
    </citation>
    <scope>NUCLEOTIDE SEQUENCE</scope>
    <source>
        <strain evidence="1">HHB10654</strain>
    </source>
</reference>
<name>A0ACB8T4M4_9AGAM</name>
<gene>
    <name evidence="1" type="ORF">BV25DRAFT_1854464</name>
</gene>
<organism evidence="1 2">
    <name type="scientific">Artomyces pyxidatus</name>
    <dbReference type="NCBI Taxonomy" id="48021"/>
    <lineage>
        <taxon>Eukaryota</taxon>
        <taxon>Fungi</taxon>
        <taxon>Dikarya</taxon>
        <taxon>Basidiomycota</taxon>
        <taxon>Agaricomycotina</taxon>
        <taxon>Agaricomycetes</taxon>
        <taxon>Russulales</taxon>
        <taxon>Auriscalpiaceae</taxon>
        <taxon>Artomyces</taxon>
    </lineage>
</organism>
<comment type="caution">
    <text evidence="1">The sequence shown here is derived from an EMBL/GenBank/DDBJ whole genome shotgun (WGS) entry which is preliminary data.</text>
</comment>
<reference evidence="1" key="1">
    <citation type="submission" date="2021-03" db="EMBL/GenBank/DDBJ databases">
        <authorList>
            <consortium name="DOE Joint Genome Institute"/>
            <person name="Ahrendt S."/>
            <person name="Looney B.P."/>
            <person name="Miyauchi S."/>
            <person name="Morin E."/>
            <person name="Drula E."/>
            <person name="Courty P.E."/>
            <person name="Chicoki N."/>
            <person name="Fauchery L."/>
            <person name="Kohler A."/>
            <person name="Kuo A."/>
            <person name="Labutti K."/>
            <person name="Pangilinan J."/>
            <person name="Lipzen A."/>
            <person name="Riley R."/>
            <person name="Andreopoulos W."/>
            <person name="He G."/>
            <person name="Johnson J."/>
            <person name="Barry K.W."/>
            <person name="Grigoriev I.V."/>
            <person name="Nagy L."/>
            <person name="Hibbett D."/>
            <person name="Henrissat B."/>
            <person name="Matheny P.B."/>
            <person name="Labbe J."/>
            <person name="Martin F."/>
        </authorList>
    </citation>
    <scope>NUCLEOTIDE SEQUENCE</scope>
    <source>
        <strain evidence="1">HHB10654</strain>
    </source>
</reference>
<dbReference type="Proteomes" id="UP000814140">
    <property type="component" value="Unassembled WGS sequence"/>
</dbReference>
<protein>
    <submittedName>
        <fullName evidence="1">MFS general substrate transporter</fullName>
    </submittedName>
</protein>
<evidence type="ECO:0000313" key="2">
    <source>
        <dbReference type="Proteomes" id="UP000814140"/>
    </source>
</evidence>
<proteinExistence type="predicted"/>
<accession>A0ACB8T4M4</accession>
<dbReference type="EMBL" id="MU277203">
    <property type="protein sequence ID" value="KAI0063412.1"/>
    <property type="molecule type" value="Genomic_DNA"/>
</dbReference>
<evidence type="ECO:0000313" key="1">
    <source>
        <dbReference type="EMBL" id="KAI0063412.1"/>
    </source>
</evidence>